<dbReference type="EMBL" id="CP046916">
    <property type="protein sequence ID" value="QGZ66278.1"/>
    <property type="molecule type" value="Genomic_DNA"/>
</dbReference>
<protein>
    <submittedName>
        <fullName evidence="2">Uncharacterized protein</fullName>
    </submittedName>
</protein>
<gene>
    <name evidence="1" type="ORF">FAZ98_31255</name>
    <name evidence="2" type="ORF">FAZ98_31735</name>
</gene>
<dbReference type="AlphaFoldDB" id="A0A7Z2GR30"/>
<reference evidence="2 3" key="1">
    <citation type="submission" date="2019-12" db="EMBL/GenBank/DDBJ databases">
        <title>Paraburkholderia acidiphila 7Q-K02 sp. nov and Paraburkholderia acidisoli DHF22 sp. nov., two strains isolated from forest soil.</title>
        <authorList>
            <person name="Gao Z."/>
            <person name="Qiu L."/>
        </authorList>
    </citation>
    <scope>NUCLEOTIDE SEQUENCE [LARGE SCALE GENOMIC DNA]</scope>
    <source>
        <strain evidence="2 3">DHF22</strain>
    </source>
</reference>
<accession>A0A7Z2GR30</accession>
<evidence type="ECO:0000313" key="1">
    <source>
        <dbReference type="EMBL" id="QGZ66278.1"/>
    </source>
</evidence>
<keyword evidence="3" id="KW-1185">Reference proteome</keyword>
<evidence type="ECO:0000313" key="3">
    <source>
        <dbReference type="Proteomes" id="UP000433577"/>
    </source>
</evidence>
<proteinExistence type="predicted"/>
<dbReference type="Proteomes" id="UP000433577">
    <property type="component" value="Chromosome 4"/>
</dbReference>
<dbReference type="OrthoDB" id="9129984at2"/>
<dbReference type="KEGG" id="pacs:FAZ98_31255"/>
<sequence length="173" mass="19611">MAKIYLANCTRQHLKHCYRIAESNKLSMIEIDSGHQKVVGEQWNQPQVEAFVRDLERCGFRRAAETSRKLTEFSGFLYSVDKPIIEDHIYQGNEALIEHQEYRSASEATKAALAVDTVNRAPKDKRKRLAKAVEVTVEQDIPPREKATGKEVNMQLTIAEDGASDNRTAKLPI</sequence>
<dbReference type="EMBL" id="CP046916">
    <property type="protein sequence ID" value="QGZ66363.1"/>
    <property type="molecule type" value="Genomic_DNA"/>
</dbReference>
<dbReference type="KEGG" id="pacs:FAZ98_31735"/>
<name>A0A7Z2GR30_9BURK</name>
<evidence type="ECO:0000313" key="2">
    <source>
        <dbReference type="EMBL" id="QGZ66363.1"/>
    </source>
</evidence>
<dbReference type="RefSeq" id="WP_158957548.1">
    <property type="nucleotide sequence ID" value="NZ_CP046916.1"/>
</dbReference>
<organism evidence="2 3">
    <name type="scientific">Paraburkholderia acidisoli</name>
    <dbReference type="NCBI Taxonomy" id="2571748"/>
    <lineage>
        <taxon>Bacteria</taxon>
        <taxon>Pseudomonadati</taxon>
        <taxon>Pseudomonadota</taxon>
        <taxon>Betaproteobacteria</taxon>
        <taxon>Burkholderiales</taxon>
        <taxon>Burkholderiaceae</taxon>
        <taxon>Paraburkholderia</taxon>
    </lineage>
</organism>